<organism evidence="1 2">
    <name type="scientific">Clostridium kluyveri</name>
    <dbReference type="NCBI Taxonomy" id="1534"/>
    <lineage>
        <taxon>Bacteria</taxon>
        <taxon>Bacillati</taxon>
        <taxon>Bacillota</taxon>
        <taxon>Clostridia</taxon>
        <taxon>Eubacteriales</taxon>
        <taxon>Clostridiaceae</taxon>
        <taxon>Clostridium</taxon>
    </lineage>
</organism>
<gene>
    <name evidence="1" type="ORF">BS101_13410</name>
</gene>
<name>A0A1L5F9G5_CLOKL</name>
<dbReference type="AlphaFoldDB" id="A0A1L5F9G5"/>
<reference evidence="1 2" key="1">
    <citation type="submission" date="2016-12" db="EMBL/GenBank/DDBJ databases">
        <title>Complete genome sequence of Clostridium kluyveri JZZ isolated from the pit mud of a Chinese flavor liquor-making factory.</title>
        <authorList>
            <person name="Wang Y."/>
        </authorList>
    </citation>
    <scope>NUCLEOTIDE SEQUENCE [LARGE SCALE GENOMIC DNA]</scope>
    <source>
        <strain evidence="1 2">JZZ</strain>
    </source>
</reference>
<accession>A0A1L5F9G5</accession>
<evidence type="ECO:0000313" key="1">
    <source>
        <dbReference type="EMBL" id="APM39664.1"/>
    </source>
</evidence>
<dbReference type="RefSeq" id="WP_073539281.1">
    <property type="nucleotide sequence ID" value="NZ_CP018335.1"/>
</dbReference>
<dbReference type="Proteomes" id="UP000184604">
    <property type="component" value="Chromosome"/>
</dbReference>
<protein>
    <submittedName>
        <fullName evidence="1">Uncharacterized protein</fullName>
    </submittedName>
</protein>
<dbReference type="EMBL" id="CP018335">
    <property type="protein sequence ID" value="APM39664.1"/>
    <property type="molecule type" value="Genomic_DNA"/>
</dbReference>
<sequence>MDDTIKVSGELKNIADKIGKASELVSDASKMYQQTFESFMGMYLGKAGNDEKVLSDNFVKDLNTLSYFYGQAEYYVNYCLENLSKQDEEEAESYDANMV</sequence>
<proteinExistence type="predicted"/>
<evidence type="ECO:0000313" key="2">
    <source>
        <dbReference type="Proteomes" id="UP000184604"/>
    </source>
</evidence>
<dbReference type="OrthoDB" id="1926473at2"/>